<keyword evidence="2" id="KW-1185">Reference proteome</keyword>
<reference evidence="1" key="1">
    <citation type="submission" date="2023-01" db="EMBL/GenBank/DDBJ databases">
        <title>Genome assembly of the deep-sea coral Lophelia pertusa.</title>
        <authorList>
            <person name="Herrera S."/>
            <person name="Cordes E."/>
        </authorList>
    </citation>
    <scope>NUCLEOTIDE SEQUENCE</scope>
    <source>
        <strain evidence="1">USNM1676648</strain>
        <tissue evidence="1">Polyp</tissue>
    </source>
</reference>
<organism evidence="1 2">
    <name type="scientific">Desmophyllum pertusum</name>
    <dbReference type="NCBI Taxonomy" id="174260"/>
    <lineage>
        <taxon>Eukaryota</taxon>
        <taxon>Metazoa</taxon>
        <taxon>Cnidaria</taxon>
        <taxon>Anthozoa</taxon>
        <taxon>Hexacorallia</taxon>
        <taxon>Scleractinia</taxon>
        <taxon>Caryophylliina</taxon>
        <taxon>Caryophylliidae</taxon>
        <taxon>Desmophyllum</taxon>
    </lineage>
</organism>
<proteinExistence type="predicted"/>
<comment type="caution">
    <text evidence="1">The sequence shown here is derived from an EMBL/GenBank/DDBJ whole genome shotgun (WGS) entry which is preliminary data.</text>
</comment>
<dbReference type="InterPro" id="IPR052058">
    <property type="entry name" value="Alcohol_O-acetyltransferase"/>
</dbReference>
<dbReference type="OrthoDB" id="5963073at2759"/>
<dbReference type="EMBL" id="MU826393">
    <property type="protein sequence ID" value="KAJ7376696.1"/>
    <property type="molecule type" value="Genomic_DNA"/>
</dbReference>
<protein>
    <submittedName>
        <fullName evidence="1">Uncharacterized protein</fullName>
    </submittedName>
</protein>
<evidence type="ECO:0000313" key="1">
    <source>
        <dbReference type="EMBL" id="KAJ7376696.1"/>
    </source>
</evidence>
<accession>A0A9W9Z7K5</accession>
<name>A0A9W9Z7K5_9CNID</name>
<dbReference type="SUPFAM" id="SSF52777">
    <property type="entry name" value="CoA-dependent acyltransferases"/>
    <property type="match status" value="1"/>
</dbReference>
<gene>
    <name evidence="1" type="ORF">OS493_033319</name>
</gene>
<dbReference type="AlphaFoldDB" id="A0A9W9Z7K5"/>
<dbReference type="PANTHER" id="PTHR28037:SF1">
    <property type="entry name" value="ALCOHOL O-ACETYLTRANSFERASE 1-RELATED"/>
    <property type="match status" value="1"/>
</dbReference>
<dbReference type="PANTHER" id="PTHR28037">
    <property type="entry name" value="ALCOHOL O-ACETYLTRANSFERASE 1-RELATED"/>
    <property type="match status" value="1"/>
</dbReference>
<sequence>MSQILDQQNHVNESKSPLLIDSTYTVNVRKECQPKIESEVFGLYASFAPLQIMVNSSNKVFWEFARACTNEVHAGKHRNTLKLLQCVNVPWFWTLRRYETENGLSKSLFNLTNLGALSIDQEGKSPYKFAGSYLAVQVAPAGYVTGHNIFTVNDRLYWTVEYSPDIITKSQAEEFVDLSLRILMDACAS</sequence>
<dbReference type="Proteomes" id="UP001163046">
    <property type="component" value="Unassembled WGS sequence"/>
</dbReference>
<evidence type="ECO:0000313" key="2">
    <source>
        <dbReference type="Proteomes" id="UP001163046"/>
    </source>
</evidence>